<organism evidence="2 3">
    <name type="scientific">Laetiporus sulphureus 93-53</name>
    <dbReference type="NCBI Taxonomy" id="1314785"/>
    <lineage>
        <taxon>Eukaryota</taxon>
        <taxon>Fungi</taxon>
        <taxon>Dikarya</taxon>
        <taxon>Basidiomycota</taxon>
        <taxon>Agaricomycotina</taxon>
        <taxon>Agaricomycetes</taxon>
        <taxon>Polyporales</taxon>
        <taxon>Laetiporus</taxon>
    </lineage>
</organism>
<dbReference type="InParanoid" id="A0A165AT32"/>
<dbReference type="InterPro" id="IPR029058">
    <property type="entry name" value="AB_hydrolase_fold"/>
</dbReference>
<gene>
    <name evidence="2" type="ORF">LAESUDRAFT_816901</name>
</gene>
<dbReference type="RefSeq" id="XP_040757345.1">
    <property type="nucleotide sequence ID" value="XM_040914825.1"/>
</dbReference>
<evidence type="ECO:0000256" key="1">
    <source>
        <dbReference type="SAM" id="MobiDB-lite"/>
    </source>
</evidence>
<feature type="region of interest" description="Disordered" evidence="1">
    <location>
        <begin position="1"/>
        <end position="121"/>
    </location>
</feature>
<dbReference type="STRING" id="1314785.A0A165AT32"/>
<sequence length="321" mass="35517">MRPPRARPAPKALSLSIPRSPTPHMPKRDKPHPVLRWFSAKHSRSLPRSHSRSQTPSPTPSSSTPSTPSSAASALADALGDDPHLSHPNFDPEAPSPVDLPTRPEAARLPAHFRPSQPPRFLSELTRSTLPTASLSPPPIYAYFDPFAPAEPHNPDLDVFYSPTPTPVAIPHSPAPAHVNRSRAGSGTIPSYSRRSSLDTLREIQERERTLHTTAAQQLRLPSLPDSIRSWFSTEEESIHPLLSEEDQRRTAEEEREHIRRKYYAPKNPIVFCHGLLGFDTVTLGPAIASLQVTHWRGIKEALEANGVEVCVSRHPFTPAH</sequence>
<evidence type="ECO:0000313" key="2">
    <source>
        <dbReference type="EMBL" id="KZS99604.1"/>
    </source>
</evidence>
<name>A0A165AT32_9APHY</name>
<accession>A0A165AT32</accession>
<dbReference type="GeneID" id="63831852"/>
<dbReference type="EMBL" id="KV427763">
    <property type="protein sequence ID" value="KZS99604.1"/>
    <property type="molecule type" value="Genomic_DNA"/>
</dbReference>
<keyword evidence="3" id="KW-1185">Reference proteome</keyword>
<feature type="region of interest" description="Disordered" evidence="1">
    <location>
        <begin position="172"/>
        <end position="198"/>
    </location>
</feature>
<protein>
    <recommendedName>
        <fullName evidence="4">Alpha/beta-hydrolase</fullName>
    </recommendedName>
</protein>
<dbReference type="Proteomes" id="UP000076871">
    <property type="component" value="Unassembled WGS sequence"/>
</dbReference>
<feature type="compositionally biased region" description="Polar residues" evidence="1">
    <location>
        <begin position="183"/>
        <end position="195"/>
    </location>
</feature>
<feature type="compositionally biased region" description="Low complexity" evidence="1">
    <location>
        <begin position="52"/>
        <end position="74"/>
    </location>
</feature>
<dbReference type="OrthoDB" id="5592486at2759"/>
<evidence type="ECO:0000313" key="3">
    <source>
        <dbReference type="Proteomes" id="UP000076871"/>
    </source>
</evidence>
<reference evidence="2 3" key="1">
    <citation type="journal article" date="2016" name="Mol. Biol. Evol.">
        <title>Comparative Genomics of Early-Diverging Mushroom-Forming Fungi Provides Insights into the Origins of Lignocellulose Decay Capabilities.</title>
        <authorList>
            <person name="Nagy L.G."/>
            <person name="Riley R."/>
            <person name="Tritt A."/>
            <person name="Adam C."/>
            <person name="Daum C."/>
            <person name="Floudas D."/>
            <person name="Sun H."/>
            <person name="Yadav J.S."/>
            <person name="Pangilinan J."/>
            <person name="Larsson K.H."/>
            <person name="Matsuura K."/>
            <person name="Barry K."/>
            <person name="Labutti K."/>
            <person name="Kuo R."/>
            <person name="Ohm R.A."/>
            <person name="Bhattacharya S.S."/>
            <person name="Shirouzu T."/>
            <person name="Yoshinaga Y."/>
            <person name="Martin F.M."/>
            <person name="Grigoriev I.V."/>
            <person name="Hibbett D.S."/>
        </authorList>
    </citation>
    <scope>NUCLEOTIDE SEQUENCE [LARGE SCALE GENOMIC DNA]</scope>
    <source>
        <strain evidence="2 3">93-53</strain>
    </source>
</reference>
<dbReference type="AlphaFoldDB" id="A0A165AT32"/>
<dbReference type="Gene3D" id="3.40.50.1820">
    <property type="entry name" value="alpha/beta hydrolase"/>
    <property type="match status" value="1"/>
</dbReference>
<evidence type="ECO:0008006" key="4">
    <source>
        <dbReference type="Google" id="ProtNLM"/>
    </source>
</evidence>
<feature type="compositionally biased region" description="Basic residues" evidence="1">
    <location>
        <begin position="39"/>
        <end position="51"/>
    </location>
</feature>
<proteinExistence type="predicted"/>